<dbReference type="Proteomes" id="UP001501556">
    <property type="component" value="Unassembled WGS sequence"/>
</dbReference>
<feature type="compositionally biased region" description="Basic and acidic residues" evidence="1">
    <location>
        <begin position="173"/>
        <end position="183"/>
    </location>
</feature>
<feature type="compositionally biased region" description="Basic and acidic residues" evidence="1">
    <location>
        <begin position="111"/>
        <end position="123"/>
    </location>
</feature>
<organism evidence="2 3">
    <name type="scientific">Hymenobacter antarcticus</name>
    <dbReference type="NCBI Taxonomy" id="486270"/>
    <lineage>
        <taxon>Bacteria</taxon>
        <taxon>Pseudomonadati</taxon>
        <taxon>Bacteroidota</taxon>
        <taxon>Cytophagia</taxon>
        <taxon>Cytophagales</taxon>
        <taxon>Hymenobacteraceae</taxon>
        <taxon>Hymenobacter</taxon>
    </lineage>
</organism>
<gene>
    <name evidence="2" type="ORF">GCM10022407_17600</name>
</gene>
<comment type="caution">
    <text evidence="2">The sequence shown here is derived from an EMBL/GenBank/DDBJ whole genome shotgun (WGS) entry which is preliminary data.</text>
</comment>
<feature type="compositionally biased region" description="Basic and acidic residues" evidence="1">
    <location>
        <begin position="332"/>
        <end position="373"/>
    </location>
</feature>
<protein>
    <submittedName>
        <fullName evidence="2">Uncharacterized protein</fullName>
    </submittedName>
</protein>
<dbReference type="EMBL" id="BAABDI010000009">
    <property type="protein sequence ID" value="GAA3972254.1"/>
    <property type="molecule type" value="Genomic_DNA"/>
</dbReference>
<evidence type="ECO:0000313" key="2">
    <source>
        <dbReference type="EMBL" id="GAA3972254.1"/>
    </source>
</evidence>
<evidence type="ECO:0000256" key="1">
    <source>
        <dbReference type="SAM" id="MobiDB-lite"/>
    </source>
</evidence>
<feature type="region of interest" description="Disordered" evidence="1">
    <location>
        <begin position="1"/>
        <end position="373"/>
    </location>
</feature>
<accession>A0ABP7PWH0</accession>
<keyword evidence="3" id="KW-1185">Reference proteome</keyword>
<name>A0ABP7PWH0_9BACT</name>
<reference evidence="3" key="1">
    <citation type="journal article" date="2019" name="Int. J. Syst. Evol. Microbiol.">
        <title>The Global Catalogue of Microorganisms (GCM) 10K type strain sequencing project: providing services to taxonomists for standard genome sequencing and annotation.</title>
        <authorList>
            <consortium name="The Broad Institute Genomics Platform"/>
            <consortium name="The Broad Institute Genome Sequencing Center for Infectious Disease"/>
            <person name="Wu L."/>
            <person name="Ma J."/>
        </authorList>
    </citation>
    <scope>NUCLEOTIDE SEQUENCE [LARGE SCALE GENOMIC DNA]</scope>
    <source>
        <strain evidence="3">JCM 17217</strain>
    </source>
</reference>
<feature type="compositionally biased region" description="Polar residues" evidence="1">
    <location>
        <begin position="1"/>
        <end position="10"/>
    </location>
</feature>
<feature type="compositionally biased region" description="Basic and acidic residues" evidence="1">
    <location>
        <begin position="76"/>
        <end position="90"/>
    </location>
</feature>
<feature type="compositionally biased region" description="Low complexity" evidence="1">
    <location>
        <begin position="45"/>
        <end position="68"/>
    </location>
</feature>
<evidence type="ECO:0000313" key="3">
    <source>
        <dbReference type="Proteomes" id="UP001501556"/>
    </source>
</evidence>
<sequence>MENEPINLNTEENDIAGNRINGPVGNTAAQSGRPGTGTGLPGGPPAAATAHPASASSEALAAAETSMADGAIDEQGGPRENQEANPERLKPSSGTYGGNFGNSTQGSFNDQPRRENQDSDPNRGEFGAQDLGGTTHGGFGNQNRAADYEPRNSAEDQYYGGAGAPGHQNNAYEGRDERPDSRTEYGFAAGAAPTAGAFAPNSNQNDNGAVPGPDSGYANDYGHTSLRGETGNATAGPETGQRNQTEDYLPTQSAPDAQGRQPDAQADQSTNLAGTPGPRSAGAEQPAPDERTGYVQAPSGDSAQGLGSRGGSYNDAYDDSQPGSTAGSPAKGDQRREDTARNYGAEAREENRATDEENNADHGAPRRNAGREE</sequence>
<feature type="compositionally biased region" description="Low complexity" evidence="1">
    <location>
        <begin position="186"/>
        <end position="200"/>
    </location>
</feature>
<proteinExistence type="predicted"/>
<feature type="compositionally biased region" description="Polar residues" evidence="1">
    <location>
        <begin position="101"/>
        <end position="110"/>
    </location>
</feature>